<dbReference type="AlphaFoldDB" id="A0AAD4GPI3"/>
<comment type="similarity">
    <text evidence="1">Belongs to the short-chain dehydrogenases/reductases (SDR) family.</text>
</comment>
<protein>
    <recommendedName>
        <fullName evidence="6">Short-chain dehydrogenase/reductase family protein</fullName>
    </recommendedName>
</protein>
<dbReference type="InterPro" id="IPR002347">
    <property type="entry name" value="SDR_fam"/>
</dbReference>
<evidence type="ECO:0000313" key="5">
    <source>
        <dbReference type="Proteomes" id="UP001194746"/>
    </source>
</evidence>
<dbReference type="SUPFAM" id="SSF51735">
    <property type="entry name" value="NAD(P)-binding Rossmann-fold domains"/>
    <property type="match status" value="1"/>
</dbReference>
<evidence type="ECO:0000313" key="4">
    <source>
        <dbReference type="EMBL" id="KAF9884471.1"/>
    </source>
</evidence>
<gene>
    <name evidence="4" type="ORF">FE257_001732</name>
</gene>
<evidence type="ECO:0000256" key="3">
    <source>
        <dbReference type="ARBA" id="ARBA00023002"/>
    </source>
</evidence>
<evidence type="ECO:0008006" key="6">
    <source>
        <dbReference type="Google" id="ProtNLM"/>
    </source>
</evidence>
<dbReference type="Gene3D" id="3.40.50.720">
    <property type="entry name" value="NAD(P)-binding Rossmann-like Domain"/>
    <property type="match status" value="1"/>
</dbReference>
<proteinExistence type="inferred from homology"/>
<keyword evidence="3" id="KW-0560">Oxidoreductase</keyword>
<sequence length="343" mass="37150">MVKAELAAANAVASHALLHPLDIFRSLGPTLNEATCGLLGKSFDPDRDIQDLSGKVIFVTGGNAGLGKETILQLARHGPSRIYLAARNATKAQEAITSIQKTLSSPLDIRHIPLDLTSFASIRAAAAKFTSECDRLDLLVLNAGTMANPPDLTKEGFEIQLGTNHIGHFLLTKLLLPTLRQTITSTKPSPDVRVITLTSVGSHTAPSFDVMTSTLALLEVHTLVRYGASKAANLLFAAELARRYPEIMSVSVHPGVVSSGLYRYTGEMSLFARAIFGLSSLFSRNVRTGAMNQLWAAGVDRRRLKNGAYYVPIGARGSSRFEGDAYLARRLWEWTEEQIAAHP</sequence>
<reference evidence="4" key="1">
    <citation type="journal article" date="2019" name="Beilstein J. Org. Chem.">
        <title>Nanangenines: drimane sesquiterpenoids as the dominant metabolite cohort of a novel Australian fungus, Aspergillus nanangensis.</title>
        <authorList>
            <person name="Lacey H.J."/>
            <person name="Gilchrist C.L.M."/>
            <person name="Crombie A."/>
            <person name="Kalaitzis J.A."/>
            <person name="Vuong D."/>
            <person name="Rutledge P.J."/>
            <person name="Turner P."/>
            <person name="Pitt J.I."/>
            <person name="Lacey E."/>
            <person name="Chooi Y.H."/>
            <person name="Piggott A.M."/>
        </authorList>
    </citation>
    <scope>NUCLEOTIDE SEQUENCE</scope>
    <source>
        <strain evidence="4">MST-FP2251</strain>
    </source>
</reference>
<reference evidence="4" key="2">
    <citation type="submission" date="2020-02" db="EMBL/GenBank/DDBJ databases">
        <authorList>
            <person name="Gilchrist C.L.M."/>
            <person name="Chooi Y.-H."/>
        </authorList>
    </citation>
    <scope>NUCLEOTIDE SEQUENCE</scope>
    <source>
        <strain evidence="4">MST-FP2251</strain>
    </source>
</reference>
<dbReference type="Pfam" id="PF00106">
    <property type="entry name" value="adh_short"/>
    <property type="match status" value="1"/>
</dbReference>
<comment type="caution">
    <text evidence="4">The sequence shown here is derived from an EMBL/GenBank/DDBJ whole genome shotgun (WGS) entry which is preliminary data.</text>
</comment>
<dbReference type="PANTHER" id="PTHR24320">
    <property type="entry name" value="RETINOL DEHYDROGENASE"/>
    <property type="match status" value="1"/>
</dbReference>
<keyword evidence="2" id="KW-0521">NADP</keyword>
<accession>A0AAD4GPI3</accession>
<dbReference type="PANTHER" id="PTHR24320:SF282">
    <property type="entry name" value="WW DOMAIN-CONTAINING OXIDOREDUCTASE"/>
    <property type="match status" value="1"/>
</dbReference>
<keyword evidence="5" id="KW-1185">Reference proteome</keyword>
<dbReference type="InterPro" id="IPR036291">
    <property type="entry name" value="NAD(P)-bd_dom_sf"/>
</dbReference>
<evidence type="ECO:0000256" key="1">
    <source>
        <dbReference type="ARBA" id="ARBA00006484"/>
    </source>
</evidence>
<dbReference type="Proteomes" id="UP001194746">
    <property type="component" value="Unassembled WGS sequence"/>
</dbReference>
<organism evidence="4 5">
    <name type="scientific">Aspergillus nanangensis</name>
    <dbReference type="NCBI Taxonomy" id="2582783"/>
    <lineage>
        <taxon>Eukaryota</taxon>
        <taxon>Fungi</taxon>
        <taxon>Dikarya</taxon>
        <taxon>Ascomycota</taxon>
        <taxon>Pezizomycotina</taxon>
        <taxon>Eurotiomycetes</taxon>
        <taxon>Eurotiomycetidae</taxon>
        <taxon>Eurotiales</taxon>
        <taxon>Aspergillaceae</taxon>
        <taxon>Aspergillus</taxon>
        <taxon>Aspergillus subgen. Circumdati</taxon>
    </lineage>
</organism>
<evidence type="ECO:0000256" key="2">
    <source>
        <dbReference type="ARBA" id="ARBA00022857"/>
    </source>
</evidence>
<dbReference type="EMBL" id="VCAU01000121">
    <property type="protein sequence ID" value="KAF9884471.1"/>
    <property type="molecule type" value="Genomic_DNA"/>
</dbReference>
<dbReference type="PRINTS" id="PR00081">
    <property type="entry name" value="GDHRDH"/>
</dbReference>
<name>A0AAD4GPI3_ASPNN</name>
<dbReference type="GO" id="GO:0016491">
    <property type="term" value="F:oxidoreductase activity"/>
    <property type="evidence" value="ECO:0007669"/>
    <property type="project" value="UniProtKB-KW"/>
</dbReference>